<dbReference type="SMART" id="SM00507">
    <property type="entry name" value="HNHc"/>
    <property type="match status" value="1"/>
</dbReference>
<protein>
    <submittedName>
        <fullName evidence="3">HNH nucleases</fullName>
    </submittedName>
</protein>
<organism evidence="3">
    <name type="scientific">Actinomyces succiniciruminis</name>
    <dbReference type="NCBI Taxonomy" id="1522002"/>
    <lineage>
        <taxon>Bacteria</taxon>
        <taxon>Bacillati</taxon>
        <taxon>Actinomycetota</taxon>
        <taxon>Actinomycetes</taxon>
        <taxon>Actinomycetales</taxon>
        <taxon>Actinomycetaceae</taxon>
        <taxon>Actinomyces</taxon>
    </lineage>
</organism>
<reference evidence="3" key="1">
    <citation type="submission" date="2014-07" db="EMBL/GenBank/DDBJ databases">
        <authorList>
            <person name="Zhang J.E."/>
            <person name="Yang H."/>
            <person name="Guo J."/>
            <person name="Deng Z."/>
            <person name="Luo H."/>
            <person name="Luo M."/>
            <person name="Zhao B."/>
        </authorList>
    </citation>
    <scope>NUCLEOTIDE SEQUENCE</scope>
    <source>
        <strain evidence="3">AM4</strain>
    </source>
</reference>
<feature type="compositionally biased region" description="Basic and acidic residues" evidence="1">
    <location>
        <begin position="258"/>
        <end position="271"/>
    </location>
</feature>
<dbReference type="EMBL" id="LK995470">
    <property type="protein sequence ID" value="CED90275.1"/>
    <property type="molecule type" value="Genomic_DNA"/>
</dbReference>
<sequence length="507" mass="54449">MSYMLVDDQLFQNRKFRALMRRGRQGDADAWGAGLLWMMAGSQVKAGYATGMLTTFDVLALVEDPEVAPRLARVLVEEGLWHDVEHPCPYGRCPDAAPGQYVFHDWRHYHKKTGDEEREARALQAERNDPRLKQEVWQRDRLPGQPQGAPLEALCAYCGKPVRRTTVKGDMAAEVDHVIPKPLGVDNLVISHRRCNRVKGQRTPAAAGLTLHLTDAHRAALERRRASSHPGGYAGLLDAMLGRDQWPLDTDGVLFTDTDSHPAREEGERRSHPSGSAEPLAAPPAVGWEGRGSHPSGSAEPPTTGAVGDSPTAPAGVPEPMAPLEPPGRQDPAPAFPGRSLPNSGSARPQDAPVQGSSATQGTAAPVPAQPAPGVDRISRIGVLEALEACFGAPLPADLAVAAMAAHTGKSLTPDQQTMLDAALAYAYARTGAHGRARALTGARALAWHGTAWDGLARQGMAWDGTAPDGGTGRSRRRRRRAKKKPTTCPTHGDRIPCRLCQEEELQ</sequence>
<name>A0A1L7R8V5_9ACTO</name>
<dbReference type="InterPro" id="IPR003615">
    <property type="entry name" value="HNH_nuc"/>
</dbReference>
<feature type="region of interest" description="Disordered" evidence="1">
    <location>
        <begin position="461"/>
        <end position="495"/>
    </location>
</feature>
<evidence type="ECO:0000256" key="1">
    <source>
        <dbReference type="SAM" id="MobiDB-lite"/>
    </source>
</evidence>
<feature type="domain" description="HNH nuclease" evidence="2">
    <location>
        <begin position="131"/>
        <end position="197"/>
    </location>
</feature>
<evidence type="ECO:0000313" key="3">
    <source>
        <dbReference type="EMBL" id="CED90275.1"/>
    </source>
</evidence>
<dbReference type="CDD" id="cd00085">
    <property type="entry name" value="HNHc"/>
    <property type="match status" value="1"/>
</dbReference>
<proteinExistence type="predicted"/>
<feature type="compositionally biased region" description="Low complexity" evidence="1">
    <location>
        <begin position="359"/>
        <end position="374"/>
    </location>
</feature>
<gene>
    <name evidence="3" type="ORF">AAM4_0380</name>
</gene>
<evidence type="ECO:0000259" key="2">
    <source>
        <dbReference type="SMART" id="SM00507"/>
    </source>
</evidence>
<accession>A0A1L7R8V5</accession>
<dbReference type="GO" id="GO:0004519">
    <property type="term" value="F:endonuclease activity"/>
    <property type="evidence" value="ECO:0007669"/>
    <property type="project" value="InterPro"/>
</dbReference>
<dbReference type="InterPro" id="IPR002711">
    <property type="entry name" value="HNH"/>
</dbReference>
<dbReference type="GO" id="GO:0003676">
    <property type="term" value="F:nucleic acid binding"/>
    <property type="evidence" value="ECO:0007669"/>
    <property type="project" value="InterPro"/>
</dbReference>
<dbReference type="AlphaFoldDB" id="A0A1L7R8V5"/>
<feature type="compositionally biased region" description="Basic residues" evidence="1">
    <location>
        <begin position="474"/>
        <end position="486"/>
    </location>
</feature>
<dbReference type="Pfam" id="PF01844">
    <property type="entry name" value="HNH"/>
    <property type="match status" value="1"/>
</dbReference>
<dbReference type="Gene3D" id="1.10.30.50">
    <property type="match status" value="1"/>
</dbReference>
<dbReference type="GO" id="GO:0008270">
    <property type="term" value="F:zinc ion binding"/>
    <property type="evidence" value="ECO:0007669"/>
    <property type="project" value="InterPro"/>
</dbReference>
<feature type="region of interest" description="Disordered" evidence="1">
    <location>
        <begin position="251"/>
        <end position="374"/>
    </location>
</feature>